<keyword evidence="6 10" id="KW-0862">Zinc</keyword>
<evidence type="ECO:0000256" key="9">
    <source>
        <dbReference type="ARBA" id="ARBA00023136"/>
    </source>
</evidence>
<protein>
    <submittedName>
        <fullName evidence="12">Peptidase M48 family protein</fullName>
    </submittedName>
</protein>
<dbReference type="GO" id="GO:0006508">
    <property type="term" value="P:proteolysis"/>
    <property type="evidence" value="ECO:0007669"/>
    <property type="project" value="UniProtKB-KW"/>
</dbReference>
<dbReference type="PANTHER" id="PTHR43221:SF3">
    <property type="entry name" value="SLL1280 PROTEIN"/>
    <property type="match status" value="1"/>
</dbReference>
<evidence type="ECO:0000256" key="2">
    <source>
        <dbReference type="ARBA" id="ARBA00022670"/>
    </source>
</evidence>
<comment type="similarity">
    <text evidence="10">Belongs to the peptidase M48 family.</text>
</comment>
<dbReference type="InterPro" id="IPR050083">
    <property type="entry name" value="HtpX_protease"/>
</dbReference>
<dbReference type="RefSeq" id="WP_032945942.1">
    <property type="nucleotide sequence ID" value="NZ_JNHI01000019.1"/>
</dbReference>
<evidence type="ECO:0000256" key="7">
    <source>
        <dbReference type="ARBA" id="ARBA00022989"/>
    </source>
</evidence>
<dbReference type="AlphaFoldDB" id="A0A078R3D1"/>
<dbReference type="PANTHER" id="PTHR43221">
    <property type="entry name" value="PROTEASE HTPX"/>
    <property type="match status" value="1"/>
</dbReference>
<dbReference type="CDD" id="cd07325">
    <property type="entry name" value="M48_Ste24p_like"/>
    <property type="match status" value="1"/>
</dbReference>
<dbReference type="PATRIC" id="fig|1339350.3.peg.2890"/>
<keyword evidence="8 10" id="KW-0482">Metalloprotease</keyword>
<keyword evidence="5 10" id="KW-0378">Hydrolase</keyword>
<evidence type="ECO:0000259" key="11">
    <source>
        <dbReference type="Pfam" id="PF01435"/>
    </source>
</evidence>
<accession>A0A078R3D1</accession>
<feature type="domain" description="Peptidase M48" evidence="11">
    <location>
        <begin position="62"/>
        <end position="247"/>
    </location>
</feature>
<evidence type="ECO:0000256" key="4">
    <source>
        <dbReference type="ARBA" id="ARBA00022723"/>
    </source>
</evidence>
<keyword evidence="1" id="KW-1003">Cell membrane</keyword>
<keyword evidence="9" id="KW-0472">Membrane</keyword>
<evidence type="ECO:0000256" key="10">
    <source>
        <dbReference type="RuleBase" id="RU003983"/>
    </source>
</evidence>
<evidence type="ECO:0000313" key="12">
    <source>
        <dbReference type="EMBL" id="KDS29868.1"/>
    </source>
</evidence>
<keyword evidence="4" id="KW-0479">Metal-binding</keyword>
<evidence type="ECO:0000256" key="1">
    <source>
        <dbReference type="ARBA" id="ARBA00022475"/>
    </source>
</evidence>
<dbReference type="GO" id="GO:0004222">
    <property type="term" value="F:metalloendopeptidase activity"/>
    <property type="evidence" value="ECO:0007669"/>
    <property type="project" value="InterPro"/>
</dbReference>
<evidence type="ECO:0000313" key="13">
    <source>
        <dbReference type="Proteomes" id="UP000028134"/>
    </source>
</evidence>
<keyword evidence="3" id="KW-0812">Transmembrane</keyword>
<dbReference type="Pfam" id="PF01435">
    <property type="entry name" value="Peptidase_M48"/>
    <property type="match status" value="1"/>
</dbReference>
<evidence type="ECO:0000256" key="6">
    <source>
        <dbReference type="ARBA" id="ARBA00022833"/>
    </source>
</evidence>
<dbReference type="GO" id="GO:0046872">
    <property type="term" value="F:metal ion binding"/>
    <property type="evidence" value="ECO:0007669"/>
    <property type="project" value="UniProtKB-KW"/>
</dbReference>
<dbReference type="EMBL" id="JNHI01000019">
    <property type="protein sequence ID" value="KDS29868.1"/>
    <property type="molecule type" value="Genomic_DNA"/>
</dbReference>
<organism evidence="12 13">
    <name type="scientific">Phocaeicola vulgatus str. 3775 SL</name>
    <name type="common">B</name>
    <name type="synonym">iv</name>
    <dbReference type="NCBI Taxonomy" id="1339350"/>
    <lineage>
        <taxon>Bacteria</taxon>
        <taxon>Pseudomonadati</taxon>
        <taxon>Bacteroidota</taxon>
        <taxon>Bacteroidia</taxon>
        <taxon>Bacteroidales</taxon>
        <taxon>Bacteroidaceae</taxon>
        <taxon>Phocaeicola</taxon>
    </lineage>
</organism>
<evidence type="ECO:0000256" key="5">
    <source>
        <dbReference type="ARBA" id="ARBA00022801"/>
    </source>
</evidence>
<dbReference type="InterPro" id="IPR001915">
    <property type="entry name" value="Peptidase_M48"/>
</dbReference>
<dbReference type="Gene3D" id="3.30.2010.10">
    <property type="entry name" value="Metalloproteases ('zincins'), catalytic domain"/>
    <property type="match status" value="1"/>
</dbReference>
<evidence type="ECO:0000256" key="3">
    <source>
        <dbReference type="ARBA" id="ARBA00022692"/>
    </source>
</evidence>
<name>A0A078R3D1_PHOVU</name>
<keyword evidence="7" id="KW-1133">Transmembrane helix</keyword>
<dbReference type="Proteomes" id="UP000028134">
    <property type="component" value="Unassembled WGS sequence"/>
</dbReference>
<reference evidence="12 13" key="1">
    <citation type="submission" date="2014-04" db="EMBL/GenBank/DDBJ databases">
        <authorList>
            <person name="Sears C."/>
            <person name="Carroll K."/>
            <person name="Sack B.R."/>
            <person name="Qadri F."/>
            <person name="Myers L.L."/>
            <person name="Chung G.-T."/>
            <person name="Escheverria P."/>
            <person name="Fraser C.M."/>
            <person name="Sadzewicz L."/>
            <person name="Shefchek K.A."/>
            <person name="Tallon L."/>
            <person name="Das S.P."/>
            <person name="Daugherty S."/>
            <person name="Mongodin E.F."/>
        </authorList>
    </citation>
    <scope>NUCLEOTIDE SEQUENCE [LARGE SCALE GENOMIC DNA]</scope>
    <source>
        <strain evidence="13">3775 SL(B) 10 (iv)</strain>
    </source>
</reference>
<comment type="cofactor">
    <cofactor evidence="10">
        <name>Zn(2+)</name>
        <dbReference type="ChEBI" id="CHEBI:29105"/>
    </cofactor>
    <text evidence="10">Binds 1 zinc ion per subunit.</text>
</comment>
<keyword evidence="2 10" id="KW-0645">Protease</keyword>
<comment type="caution">
    <text evidence="12">The sequence shown here is derived from an EMBL/GenBank/DDBJ whole genome shotgun (WGS) entry which is preliminary data.</text>
</comment>
<gene>
    <name evidence="12" type="ORF">M097_3015</name>
</gene>
<sequence length="260" mass="30285">MKATDIMHPEDAKAIQMIKSVPGYEKLVRLFMKLGYEMQYRGENLANMVRVTPHCYPQIYGLFKEVVNKTGIKEPELYIYNDPEMNAYTYGETRTFVALSSSIVEKLTPEELKGIMAHECGHILCKHALYKTMFRTLRDMGAFMGLIHRTLFAPLYLALQYWNRKSELSADRCGMIITSEEIYQSSLVKLASGLKETPGMSRCLIEQGKQYEAFKHSSLWSRIQQEYRCVFYSHPQLCTRAMEVDRWRNSHTYRTLRTAI</sequence>
<proteinExistence type="inferred from homology"/>
<evidence type="ECO:0000256" key="8">
    <source>
        <dbReference type="ARBA" id="ARBA00023049"/>
    </source>
</evidence>